<comment type="caution">
    <text evidence="3">The sequence shown here is derived from an EMBL/GenBank/DDBJ whole genome shotgun (WGS) entry which is preliminary data.</text>
</comment>
<evidence type="ECO:0000313" key="4">
    <source>
        <dbReference type="Proteomes" id="UP000799439"/>
    </source>
</evidence>
<protein>
    <recommendedName>
        <fullName evidence="2">DUF4604 domain-containing protein</fullName>
    </recommendedName>
</protein>
<accession>A0A9P4JBH3</accession>
<evidence type="ECO:0000313" key="3">
    <source>
        <dbReference type="EMBL" id="KAF2156580.1"/>
    </source>
</evidence>
<dbReference type="OrthoDB" id="5388322at2759"/>
<gene>
    <name evidence="3" type="ORF">K461DRAFT_288985</name>
</gene>
<proteinExistence type="predicted"/>
<feature type="compositionally biased region" description="Basic and acidic residues" evidence="1">
    <location>
        <begin position="1"/>
        <end position="12"/>
    </location>
</feature>
<dbReference type="Pfam" id="PF15377">
    <property type="entry name" value="DUF4604"/>
    <property type="match status" value="1"/>
</dbReference>
<dbReference type="InterPro" id="IPR027911">
    <property type="entry name" value="DUF4604"/>
</dbReference>
<dbReference type="Proteomes" id="UP000799439">
    <property type="component" value="Unassembled WGS sequence"/>
</dbReference>
<reference evidence="3" key="1">
    <citation type="journal article" date="2020" name="Stud. Mycol.">
        <title>101 Dothideomycetes genomes: a test case for predicting lifestyles and emergence of pathogens.</title>
        <authorList>
            <person name="Haridas S."/>
            <person name="Albert R."/>
            <person name="Binder M."/>
            <person name="Bloem J."/>
            <person name="Labutti K."/>
            <person name="Salamov A."/>
            <person name="Andreopoulos B."/>
            <person name="Baker S."/>
            <person name="Barry K."/>
            <person name="Bills G."/>
            <person name="Bluhm B."/>
            <person name="Cannon C."/>
            <person name="Castanera R."/>
            <person name="Culley D."/>
            <person name="Daum C."/>
            <person name="Ezra D."/>
            <person name="Gonzalez J."/>
            <person name="Henrissat B."/>
            <person name="Kuo A."/>
            <person name="Liang C."/>
            <person name="Lipzen A."/>
            <person name="Lutzoni F."/>
            <person name="Magnuson J."/>
            <person name="Mondo S."/>
            <person name="Nolan M."/>
            <person name="Ohm R."/>
            <person name="Pangilinan J."/>
            <person name="Park H.-J."/>
            <person name="Ramirez L."/>
            <person name="Alfaro M."/>
            <person name="Sun H."/>
            <person name="Tritt A."/>
            <person name="Yoshinaga Y."/>
            <person name="Zwiers L.-H."/>
            <person name="Turgeon B."/>
            <person name="Goodwin S."/>
            <person name="Spatafora J."/>
            <person name="Crous P."/>
            <person name="Grigoriev I."/>
        </authorList>
    </citation>
    <scope>NUCLEOTIDE SEQUENCE</scope>
    <source>
        <strain evidence="3">CBS 260.36</strain>
    </source>
</reference>
<dbReference type="EMBL" id="ML996081">
    <property type="protein sequence ID" value="KAF2156580.1"/>
    <property type="molecule type" value="Genomic_DNA"/>
</dbReference>
<evidence type="ECO:0000256" key="1">
    <source>
        <dbReference type="SAM" id="MobiDB-lite"/>
    </source>
</evidence>
<feature type="compositionally biased region" description="Basic residues" evidence="1">
    <location>
        <begin position="158"/>
        <end position="168"/>
    </location>
</feature>
<sequence>MSSKPKGLEYKANEPAFLQRMRAQNTGADGRHERPVPRPRRGKVDDNDDDAPAYVMEDTNDNLTKKEYDKLVADEKAATADSGDEEGNVKGKVQADGPFMSGALPTKDTASAGSEEVERPSTGKVSEAKLGQKKRKAAAVVGQDHADEDDGEVEGKAKAKKTKKKGKPIKLSFDEND</sequence>
<keyword evidence="4" id="KW-1185">Reference proteome</keyword>
<feature type="region of interest" description="Disordered" evidence="1">
    <location>
        <begin position="1"/>
        <end position="177"/>
    </location>
</feature>
<dbReference type="AlphaFoldDB" id="A0A9P4JBH3"/>
<feature type="compositionally biased region" description="Basic and acidic residues" evidence="1">
    <location>
        <begin position="63"/>
        <end position="78"/>
    </location>
</feature>
<evidence type="ECO:0000259" key="2">
    <source>
        <dbReference type="Pfam" id="PF15377"/>
    </source>
</evidence>
<organism evidence="3 4">
    <name type="scientific">Myriangium duriaei CBS 260.36</name>
    <dbReference type="NCBI Taxonomy" id="1168546"/>
    <lineage>
        <taxon>Eukaryota</taxon>
        <taxon>Fungi</taxon>
        <taxon>Dikarya</taxon>
        <taxon>Ascomycota</taxon>
        <taxon>Pezizomycotina</taxon>
        <taxon>Dothideomycetes</taxon>
        <taxon>Dothideomycetidae</taxon>
        <taxon>Myriangiales</taxon>
        <taxon>Myriangiaceae</taxon>
        <taxon>Myriangium</taxon>
    </lineage>
</organism>
<feature type="domain" description="DUF4604" evidence="2">
    <location>
        <begin position="6"/>
        <end position="177"/>
    </location>
</feature>
<name>A0A9P4JBH3_9PEZI</name>